<evidence type="ECO:0000313" key="2">
    <source>
        <dbReference type="EMBL" id="KAI0523040.1"/>
    </source>
</evidence>
<gene>
    <name evidence="2" type="ORF">KFK09_005430</name>
</gene>
<evidence type="ECO:0000256" key="1">
    <source>
        <dbReference type="SAM" id="MobiDB-lite"/>
    </source>
</evidence>
<name>A0A8T3BVM7_DENNO</name>
<accession>A0A8T3BVM7</accession>
<proteinExistence type="predicted"/>
<evidence type="ECO:0000313" key="3">
    <source>
        <dbReference type="Proteomes" id="UP000829196"/>
    </source>
</evidence>
<comment type="caution">
    <text evidence="2">The sequence shown here is derived from an EMBL/GenBank/DDBJ whole genome shotgun (WGS) entry which is preliminary data.</text>
</comment>
<dbReference type="EMBL" id="JAGYWB010000005">
    <property type="protein sequence ID" value="KAI0523040.1"/>
    <property type="molecule type" value="Genomic_DNA"/>
</dbReference>
<reference evidence="2" key="1">
    <citation type="journal article" date="2022" name="Front. Genet.">
        <title>Chromosome-Scale Assembly of the Dendrobium nobile Genome Provides Insights Into the Molecular Mechanism of the Biosynthesis of the Medicinal Active Ingredient of Dendrobium.</title>
        <authorList>
            <person name="Xu Q."/>
            <person name="Niu S.-C."/>
            <person name="Li K.-L."/>
            <person name="Zheng P.-J."/>
            <person name="Zhang X.-J."/>
            <person name="Jia Y."/>
            <person name="Liu Y."/>
            <person name="Niu Y.-X."/>
            <person name="Yu L.-H."/>
            <person name="Chen D.-F."/>
            <person name="Zhang G.-Q."/>
        </authorList>
    </citation>
    <scope>NUCLEOTIDE SEQUENCE</scope>
    <source>
        <tissue evidence="2">Leaf</tissue>
    </source>
</reference>
<dbReference type="Proteomes" id="UP000829196">
    <property type="component" value="Unassembled WGS sequence"/>
</dbReference>
<protein>
    <submittedName>
        <fullName evidence="2">Uncharacterized protein</fullName>
    </submittedName>
</protein>
<dbReference type="AlphaFoldDB" id="A0A8T3BVM7"/>
<feature type="region of interest" description="Disordered" evidence="1">
    <location>
        <begin position="52"/>
        <end position="93"/>
    </location>
</feature>
<organism evidence="2 3">
    <name type="scientific">Dendrobium nobile</name>
    <name type="common">Orchid</name>
    <dbReference type="NCBI Taxonomy" id="94219"/>
    <lineage>
        <taxon>Eukaryota</taxon>
        <taxon>Viridiplantae</taxon>
        <taxon>Streptophyta</taxon>
        <taxon>Embryophyta</taxon>
        <taxon>Tracheophyta</taxon>
        <taxon>Spermatophyta</taxon>
        <taxon>Magnoliopsida</taxon>
        <taxon>Liliopsida</taxon>
        <taxon>Asparagales</taxon>
        <taxon>Orchidaceae</taxon>
        <taxon>Epidendroideae</taxon>
        <taxon>Malaxideae</taxon>
        <taxon>Dendrobiinae</taxon>
        <taxon>Dendrobium</taxon>
    </lineage>
</organism>
<sequence>MTSEAAADSDLYSASVEDLATVACFLTVQEMRFGPRKVQNPEMDFRRFRAQKSVRPAQDGPVGPVQQGPVRVYARRTRGSGMGGNGSAVSRGV</sequence>
<feature type="compositionally biased region" description="Low complexity" evidence="1">
    <location>
        <begin position="58"/>
        <end position="70"/>
    </location>
</feature>
<keyword evidence="3" id="KW-1185">Reference proteome</keyword>